<name>A0A292YJF6_9BACL</name>
<protein>
    <submittedName>
        <fullName evidence="1">Uncharacterized protein</fullName>
    </submittedName>
</protein>
<dbReference type="RefSeq" id="WP_165912558.1">
    <property type="nucleotide sequence ID" value="NZ_BDUF01000004.1"/>
</dbReference>
<dbReference type="Proteomes" id="UP000217785">
    <property type="component" value="Unassembled WGS sequence"/>
</dbReference>
<dbReference type="AlphaFoldDB" id="A0A292YJF6"/>
<evidence type="ECO:0000313" key="1">
    <source>
        <dbReference type="EMBL" id="GAX88625.1"/>
    </source>
</evidence>
<reference evidence="2" key="1">
    <citation type="submission" date="2017-07" db="EMBL/GenBank/DDBJ databases">
        <title>Draft genome sequence of Effusibacillus lacus strain skLN1.</title>
        <authorList>
            <person name="Watanabe M."/>
            <person name="Kojima H."/>
            <person name="Fukui M."/>
        </authorList>
    </citation>
    <scope>NUCLEOTIDE SEQUENCE [LARGE SCALE GENOMIC DNA]</scope>
    <source>
        <strain evidence="2">skLN1</strain>
    </source>
</reference>
<proteinExistence type="predicted"/>
<dbReference type="EMBL" id="BDUF01000004">
    <property type="protein sequence ID" value="GAX88625.1"/>
    <property type="molecule type" value="Genomic_DNA"/>
</dbReference>
<gene>
    <name evidence="1" type="ORF">EFBL_0237</name>
</gene>
<keyword evidence="2" id="KW-1185">Reference proteome</keyword>
<sequence>MSDPDHDYIDVDEEHFLDWIRHLSSESPFDDLFSEERYGVEPGPHGE</sequence>
<accession>A0A292YJF6</accession>
<evidence type="ECO:0000313" key="2">
    <source>
        <dbReference type="Proteomes" id="UP000217785"/>
    </source>
</evidence>
<organism evidence="1 2">
    <name type="scientific">Effusibacillus lacus</name>
    <dbReference type="NCBI Taxonomy" id="1348429"/>
    <lineage>
        <taxon>Bacteria</taxon>
        <taxon>Bacillati</taxon>
        <taxon>Bacillota</taxon>
        <taxon>Bacilli</taxon>
        <taxon>Bacillales</taxon>
        <taxon>Alicyclobacillaceae</taxon>
        <taxon>Effusibacillus</taxon>
    </lineage>
</organism>
<comment type="caution">
    <text evidence="1">The sequence shown here is derived from an EMBL/GenBank/DDBJ whole genome shotgun (WGS) entry which is preliminary data.</text>
</comment>